<evidence type="ECO:0000313" key="2">
    <source>
        <dbReference type="Proteomes" id="UP000198688"/>
    </source>
</evidence>
<organism evidence="1 2">
    <name type="scientific">Actinoplanes derwentensis</name>
    <dbReference type="NCBI Taxonomy" id="113562"/>
    <lineage>
        <taxon>Bacteria</taxon>
        <taxon>Bacillati</taxon>
        <taxon>Actinomycetota</taxon>
        <taxon>Actinomycetes</taxon>
        <taxon>Micromonosporales</taxon>
        <taxon>Micromonosporaceae</taxon>
        <taxon>Actinoplanes</taxon>
    </lineage>
</organism>
<dbReference type="EMBL" id="LT629758">
    <property type="protein sequence ID" value="SDT80388.1"/>
    <property type="molecule type" value="Genomic_DNA"/>
</dbReference>
<evidence type="ECO:0000313" key="1">
    <source>
        <dbReference type="EMBL" id="SDT80388.1"/>
    </source>
</evidence>
<sequence length="92" mass="10215">MAGQDSGKMVRPVRALSDDLPRRSHQLRNSSGWGNDCAVVAAKSLSLRLAYEWKIVALMINKSAAGVMVATARRARRVVNVARRGRRARWRG</sequence>
<dbReference type="Proteomes" id="UP000198688">
    <property type="component" value="Chromosome I"/>
</dbReference>
<gene>
    <name evidence="1" type="ORF">SAMN04489716_9181</name>
</gene>
<name>A0A1H2DCA9_9ACTN</name>
<dbReference type="AlphaFoldDB" id="A0A1H2DCA9"/>
<accession>A0A1H2DCA9</accession>
<proteinExistence type="predicted"/>
<keyword evidence="2" id="KW-1185">Reference proteome</keyword>
<protein>
    <submittedName>
        <fullName evidence="1">Uncharacterized protein</fullName>
    </submittedName>
</protein>
<reference evidence="1 2" key="1">
    <citation type="submission" date="2016-10" db="EMBL/GenBank/DDBJ databases">
        <authorList>
            <person name="de Groot N.N."/>
        </authorList>
    </citation>
    <scope>NUCLEOTIDE SEQUENCE [LARGE SCALE GENOMIC DNA]</scope>
    <source>
        <strain evidence="1 2">DSM 43941</strain>
    </source>
</reference>